<reference evidence="5" key="1">
    <citation type="submission" date="2017-01" db="EMBL/GenBank/DDBJ databases">
        <authorList>
            <person name="Varghese N."/>
            <person name="Submissions S."/>
        </authorList>
    </citation>
    <scope>NUCLEOTIDE SEQUENCE [LARGE SCALE GENOMIC DNA]</scope>
    <source>
        <strain evidence="5">MNA4</strain>
    </source>
</reference>
<gene>
    <name evidence="4" type="ORF">SAMN05428946_2424</name>
</gene>
<dbReference type="OrthoDB" id="290878at2"/>
<organism evidence="4 5">
    <name type="scientific">Edaphobacillus lindanitolerans</name>
    <dbReference type="NCBI Taxonomy" id="550447"/>
    <lineage>
        <taxon>Bacteria</taxon>
        <taxon>Bacillati</taxon>
        <taxon>Bacillota</taxon>
        <taxon>Bacilli</taxon>
        <taxon>Bacillales</taxon>
        <taxon>Bacillaceae</taxon>
        <taxon>Edaphobacillus</taxon>
    </lineage>
</organism>
<dbReference type="GO" id="GO:0005829">
    <property type="term" value="C:cytosol"/>
    <property type="evidence" value="ECO:0007669"/>
    <property type="project" value="TreeGrafter"/>
</dbReference>
<dbReference type="PROSITE" id="PS50943">
    <property type="entry name" value="HTH_CROC1"/>
    <property type="match status" value="1"/>
</dbReference>
<dbReference type="Gene3D" id="1.25.40.10">
    <property type="entry name" value="Tetratricopeptide repeat domain"/>
    <property type="match status" value="1"/>
</dbReference>
<evidence type="ECO:0000256" key="2">
    <source>
        <dbReference type="SAM" id="Coils"/>
    </source>
</evidence>
<evidence type="ECO:0000313" key="4">
    <source>
        <dbReference type="EMBL" id="SIT89501.1"/>
    </source>
</evidence>
<feature type="domain" description="HTH cro/C1-type" evidence="3">
    <location>
        <begin position="8"/>
        <end position="61"/>
    </location>
</feature>
<dbReference type="Proteomes" id="UP000187550">
    <property type="component" value="Unassembled WGS sequence"/>
</dbReference>
<keyword evidence="5" id="KW-1185">Reference proteome</keyword>
<sequence>MPTLGERIRSIRKDQKLTLDNLAGDRMSKGMLSLIENNKAKPSMESLSYIAERLGVSPSELLEEVSVQELRDLLEKTEDLAKVKIFDEAKAVTQQQTVDLIAPYVERLGTGYESARILELYAYALRYLDRDGWESALERAADIYDRLNITARRAAIGLARAQALYSRHRYADSLAVLLRERNTIENRATFIEPVTKLDFDYFEATLHYAVGQNEEALRVMEEALAFSKEKGMYYRMSDWYRLAAVHALMTGNKEDYTRFRLKLRQYGEFAEDDETTGFLRFLDIHELTSYEHQYAEALQQVRDVENELKENGQDLDRLLHSPYMNMETGKALSGLGRHEEAVEKLRNVQVPTEYIHHPIDLSIFLEGEAFLADSLAGTGQTGEAEEVIRHAYEQIGPLIDTPYKEHVKAVHDRLIRN</sequence>
<dbReference type="CDD" id="cd00093">
    <property type="entry name" value="HTH_XRE"/>
    <property type="match status" value="1"/>
</dbReference>
<dbReference type="SMART" id="SM00530">
    <property type="entry name" value="HTH_XRE"/>
    <property type="match status" value="1"/>
</dbReference>
<feature type="coiled-coil region" evidence="2">
    <location>
        <begin position="287"/>
        <end position="314"/>
    </location>
</feature>
<dbReference type="InterPro" id="IPR010982">
    <property type="entry name" value="Lambda_DNA-bd_dom_sf"/>
</dbReference>
<evidence type="ECO:0000259" key="3">
    <source>
        <dbReference type="PROSITE" id="PS50943"/>
    </source>
</evidence>
<dbReference type="RefSeq" id="WP_076759188.1">
    <property type="nucleotide sequence ID" value="NZ_FTPL01000003.1"/>
</dbReference>
<dbReference type="AlphaFoldDB" id="A0A1U7PQB3"/>
<dbReference type="SUPFAM" id="SSF47413">
    <property type="entry name" value="lambda repressor-like DNA-binding domains"/>
    <property type="match status" value="1"/>
</dbReference>
<dbReference type="PANTHER" id="PTHR46797:SF1">
    <property type="entry name" value="METHYLPHOSPHONATE SYNTHASE"/>
    <property type="match status" value="1"/>
</dbReference>
<dbReference type="Pfam" id="PF12844">
    <property type="entry name" value="HTH_19"/>
    <property type="match status" value="1"/>
</dbReference>
<accession>A0A1U7PQB3</accession>
<evidence type="ECO:0000256" key="1">
    <source>
        <dbReference type="ARBA" id="ARBA00023125"/>
    </source>
</evidence>
<keyword evidence="2" id="KW-0175">Coiled coil</keyword>
<evidence type="ECO:0000313" key="5">
    <source>
        <dbReference type="Proteomes" id="UP000187550"/>
    </source>
</evidence>
<dbReference type="EMBL" id="FTPL01000003">
    <property type="protein sequence ID" value="SIT89501.1"/>
    <property type="molecule type" value="Genomic_DNA"/>
</dbReference>
<dbReference type="PANTHER" id="PTHR46797">
    <property type="entry name" value="HTH-TYPE TRANSCRIPTIONAL REGULATOR"/>
    <property type="match status" value="1"/>
</dbReference>
<dbReference type="InterPro" id="IPR001387">
    <property type="entry name" value="Cro/C1-type_HTH"/>
</dbReference>
<keyword evidence="1" id="KW-0238">DNA-binding</keyword>
<proteinExistence type="predicted"/>
<dbReference type="GO" id="GO:0003700">
    <property type="term" value="F:DNA-binding transcription factor activity"/>
    <property type="evidence" value="ECO:0007669"/>
    <property type="project" value="TreeGrafter"/>
</dbReference>
<protein>
    <submittedName>
        <fullName evidence="4">Helix-turn-helix domain-containing protein</fullName>
    </submittedName>
</protein>
<name>A0A1U7PQB3_9BACI</name>
<dbReference type="STRING" id="550447.SAMN05428946_2424"/>
<dbReference type="InterPro" id="IPR011990">
    <property type="entry name" value="TPR-like_helical_dom_sf"/>
</dbReference>
<dbReference type="GO" id="GO:0003677">
    <property type="term" value="F:DNA binding"/>
    <property type="evidence" value="ECO:0007669"/>
    <property type="project" value="UniProtKB-KW"/>
</dbReference>
<dbReference type="InterPro" id="IPR050807">
    <property type="entry name" value="TransReg_Diox_bact_type"/>
</dbReference>